<reference evidence="1" key="1">
    <citation type="journal article" date="2014" name="Front. Microbiol.">
        <title>High frequency of phylogenetically diverse reductive dehalogenase-homologous genes in deep subseafloor sedimentary metagenomes.</title>
        <authorList>
            <person name="Kawai M."/>
            <person name="Futagami T."/>
            <person name="Toyoda A."/>
            <person name="Takaki Y."/>
            <person name="Nishi S."/>
            <person name="Hori S."/>
            <person name="Arai W."/>
            <person name="Tsubouchi T."/>
            <person name="Morono Y."/>
            <person name="Uchiyama I."/>
            <person name="Ito T."/>
            <person name="Fujiyama A."/>
            <person name="Inagaki F."/>
            <person name="Takami H."/>
        </authorList>
    </citation>
    <scope>NUCLEOTIDE SEQUENCE</scope>
    <source>
        <strain evidence="1">Expedition CK06-06</strain>
    </source>
</reference>
<proteinExistence type="predicted"/>
<dbReference type="AlphaFoldDB" id="X1IPX0"/>
<feature type="non-terminal residue" evidence="1">
    <location>
        <position position="37"/>
    </location>
</feature>
<name>X1IPX0_9ZZZZ</name>
<protein>
    <submittedName>
        <fullName evidence="1">Uncharacterized protein</fullName>
    </submittedName>
</protein>
<sequence>MIFKNPISISLIIILSILLTGCAGLQKEKVLKLAHGL</sequence>
<evidence type="ECO:0000313" key="1">
    <source>
        <dbReference type="EMBL" id="GAH59583.1"/>
    </source>
</evidence>
<comment type="caution">
    <text evidence="1">The sequence shown here is derived from an EMBL/GenBank/DDBJ whole genome shotgun (WGS) entry which is preliminary data.</text>
</comment>
<dbReference type="EMBL" id="BARU01017377">
    <property type="protein sequence ID" value="GAH59583.1"/>
    <property type="molecule type" value="Genomic_DNA"/>
</dbReference>
<gene>
    <name evidence="1" type="ORF">S03H2_28835</name>
</gene>
<dbReference type="PROSITE" id="PS51257">
    <property type="entry name" value="PROKAR_LIPOPROTEIN"/>
    <property type="match status" value="1"/>
</dbReference>
<organism evidence="1">
    <name type="scientific">marine sediment metagenome</name>
    <dbReference type="NCBI Taxonomy" id="412755"/>
    <lineage>
        <taxon>unclassified sequences</taxon>
        <taxon>metagenomes</taxon>
        <taxon>ecological metagenomes</taxon>
    </lineage>
</organism>
<accession>X1IPX0</accession>